<proteinExistence type="inferred from homology"/>
<evidence type="ECO:0000256" key="3">
    <source>
        <dbReference type="RuleBase" id="RU000454"/>
    </source>
</evidence>
<evidence type="ECO:0000256" key="1">
    <source>
        <dbReference type="ARBA" id="ARBA00007447"/>
    </source>
</evidence>
<dbReference type="InterPro" id="IPR021109">
    <property type="entry name" value="Peptidase_aspartic_dom_sf"/>
</dbReference>
<dbReference type="InterPro" id="IPR001461">
    <property type="entry name" value="Aspartic_peptidase_A1"/>
</dbReference>
<accession>G7YS21</accession>
<dbReference type="CDD" id="cd05471">
    <property type="entry name" value="pepsin_like"/>
    <property type="match status" value="3"/>
</dbReference>
<keyword evidence="3" id="KW-0064">Aspartyl protease</keyword>
<dbReference type="Proteomes" id="UP000008909">
    <property type="component" value="Unassembled WGS sequence"/>
</dbReference>
<dbReference type="PANTHER" id="PTHR47966:SF51">
    <property type="entry name" value="BETA-SITE APP-CLEAVING ENZYME, ISOFORM A-RELATED"/>
    <property type="match status" value="1"/>
</dbReference>
<feature type="domain" description="Peptidase A1" evidence="4">
    <location>
        <begin position="35"/>
        <end position="356"/>
    </location>
</feature>
<gene>
    <name evidence="5" type="ORF">CLF_108929</name>
</gene>
<dbReference type="GO" id="GO:0006508">
    <property type="term" value="P:proteolysis"/>
    <property type="evidence" value="ECO:0007669"/>
    <property type="project" value="UniProtKB-KW"/>
</dbReference>
<evidence type="ECO:0000313" key="6">
    <source>
        <dbReference type="Proteomes" id="UP000008909"/>
    </source>
</evidence>
<evidence type="ECO:0000259" key="4">
    <source>
        <dbReference type="PROSITE" id="PS51767"/>
    </source>
</evidence>
<feature type="active site" evidence="2">
    <location>
        <position position="600"/>
    </location>
</feature>
<dbReference type="PROSITE" id="PS51767">
    <property type="entry name" value="PEPTIDASE_A1"/>
    <property type="match status" value="2"/>
</dbReference>
<keyword evidence="3" id="KW-0378">Hydrolase</keyword>
<comment type="similarity">
    <text evidence="1 3">Belongs to the peptidase A1 family.</text>
</comment>
<reference evidence="5" key="1">
    <citation type="journal article" date="2011" name="Genome Biol.">
        <title>The draft genome of the carcinogenic human liver fluke Clonorchis sinensis.</title>
        <authorList>
            <person name="Wang X."/>
            <person name="Chen W."/>
            <person name="Huang Y."/>
            <person name="Sun J."/>
            <person name="Men J."/>
            <person name="Liu H."/>
            <person name="Luo F."/>
            <person name="Guo L."/>
            <person name="Lv X."/>
            <person name="Deng C."/>
            <person name="Zhou C."/>
            <person name="Fan Y."/>
            <person name="Li X."/>
            <person name="Huang L."/>
            <person name="Hu Y."/>
            <person name="Liang C."/>
            <person name="Hu X."/>
            <person name="Xu J."/>
            <person name="Yu X."/>
        </authorList>
    </citation>
    <scope>NUCLEOTIDE SEQUENCE [LARGE SCALE GENOMIC DNA]</scope>
    <source>
        <strain evidence="5">Henan</strain>
    </source>
</reference>
<dbReference type="PRINTS" id="PR00792">
    <property type="entry name" value="PEPSIN"/>
</dbReference>
<sequence>MRWPGAARSVVWKHHKREIQLGSRIPLWRSCGRHYCGPLSFGTPTQQFKMLFDTGSCGTWVRSVNSETEFTDQAYDCDSSESAEVEGNQQTMEYAKCRITGIVVKDSVTLGNKNINIRFANGVELSQSCPPRMSFDGIVGLCAVPGKSTFLNQLFEEDIINERIFSIWINPNRQDPLAGSLILGGVHDGLYSGTLDKVSLEPLRNWWCFRLTGIPLWRSCGRHYCGPLSFGTPTQQFKMLFDTGSCSTWVRSVNSETEFTDQAYDCDSSESAEVEENQQTMEYAKCRITGIVVKDSVTLGNKNINIRFANGVELSQSCPPRMSFDGIVGLCAVPGKSTFLNQLFEEDIINERIFSIWINPNRQDPLAGSLILGGVHDGLYSGTLDKVSLEPLRNWWCFRLTGHYCGPLSFGTPTQQFKMLFDTGSCSTWVRSVNSETEFTDQAYDCDISESAEVEENQQTMEYAKCRITGIVVKDSVTLGNKNINIRFANGVELSQSCPPRMSFDGIVGLCAVPGKSTFLNQLFEEDIINERIFSIWVNPNRQDPLAGSLILGGVHDGLYSGTLDKVSLEPLRNWWCFRLTGVRIDDGQAITLPYLVAVDSGATKLWVPESLLERINQVLHPIGFDGRFHLIDCSKIPKKPIIHLEVGEVTLSMEPKYYIRWIGGQTLRDFSFAEVLTQASSRELTMKFDGVVGICASPQTERGEATFLQQLFTANRIEERRFSIWTNPIRFADGETISASYLTAVDSGSPKIWVPESVLEQINRALQPVGFDGDYYSVECSRQSHYPIIYFETGLLVLSLEPRYYIRKV</sequence>
<dbReference type="EMBL" id="DF144076">
    <property type="protein sequence ID" value="GAA55751.1"/>
    <property type="molecule type" value="Genomic_DNA"/>
</dbReference>
<dbReference type="SUPFAM" id="SSF50630">
    <property type="entry name" value="Acid proteases"/>
    <property type="match status" value="4"/>
</dbReference>
<dbReference type="InterPro" id="IPR001969">
    <property type="entry name" value="Aspartic_peptidase_AS"/>
</dbReference>
<dbReference type="PANTHER" id="PTHR47966">
    <property type="entry name" value="BETA-SITE APP-CLEAVING ENZYME, ISOFORM A-RELATED"/>
    <property type="match status" value="1"/>
</dbReference>
<dbReference type="GO" id="GO:0005764">
    <property type="term" value="C:lysosome"/>
    <property type="evidence" value="ECO:0007669"/>
    <property type="project" value="TreeGrafter"/>
</dbReference>
<keyword evidence="3 5" id="KW-0645">Protease</keyword>
<dbReference type="PROSITE" id="PS00141">
    <property type="entry name" value="ASP_PROTEASE"/>
    <property type="match status" value="1"/>
</dbReference>
<evidence type="ECO:0000256" key="2">
    <source>
        <dbReference type="PIRSR" id="PIRSR601461-1"/>
    </source>
</evidence>
<keyword evidence="6" id="KW-1185">Reference proteome</keyword>
<organism evidence="5 6">
    <name type="scientific">Clonorchis sinensis</name>
    <name type="common">Chinese liver fluke</name>
    <dbReference type="NCBI Taxonomy" id="79923"/>
    <lineage>
        <taxon>Eukaryota</taxon>
        <taxon>Metazoa</taxon>
        <taxon>Spiralia</taxon>
        <taxon>Lophotrochozoa</taxon>
        <taxon>Platyhelminthes</taxon>
        <taxon>Trematoda</taxon>
        <taxon>Digenea</taxon>
        <taxon>Opisthorchiida</taxon>
        <taxon>Opisthorchiata</taxon>
        <taxon>Opisthorchiidae</taxon>
        <taxon>Clonorchis</taxon>
    </lineage>
</organism>
<feature type="active site" evidence="2">
    <location>
        <position position="422"/>
    </location>
</feature>
<name>G7YS21_CLOSI</name>
<dbReference type="InterPro" id="IPR033121">
    <property type="entry name" value="PEPTIDASE_A1"/>
</dbReference>
<reference key="2">
    <citation type="submission" date="2011-10" db="EMBL/GenBank/DDBJ databases">
        <title>The genome and transcriptome sequence of Clonorchis sinensis provide insights into the carcinogenic liver fluke.</title>
        <authorList>
            <person name="Wang X."/>
            <person name="Huang Y."/>
            <person name="Chen W."/>
            <person name="Liu H."/>
            <person name="Guo L."/>
            <person name="Chen Y."/>
            <person name="Luo F."/>
            <person name="Zhou W."/>
            <person name="Sun J."/>
            <person name="Mao Q."/>
            <person name="Liang P."/>
            <person name="Zhou C."/>
            <person name="Tian Y."/>
            <person name="Men J."/>
            <person name="Lv X."/>
            <person name="Huang L."/>
            <person name="Zhou J."/>
            <person name="Hu Y."/>
            <person name="Li R."/>
            <person name="Zhang F."/>
            <person name="Lei H."/>
            <person name="Li X."/>
            <person name="Hu X."/>
            <person name="Liang C."/>
            <person name="Xu J."/>
            <person name="Wu Z."/>
            <person name="Yu X."/>
        </authorList>
    </citation>
    <scope>NUCLEOTIDE SEQUENCE</scope>
    <source>
        <strain>Henan</strain>
    </source>
</reference>
<dbReference type="Pfam" id="PF00026">
    <property type="entry name" value="Asp"/>
    <property type="match status" value="3"/>
</dbReference>
<feature type="domain" description="Peptidase A1" evidence="4">
    <location>
        <begin position="404"/>
        <end position="706"/>
    </location>
</feature>
<dbReference type="AlphaFoldDB" id="G7YS21"/>
<dbReference type="InterPro" id="IPR034164">
    <property type="entry name" value="Pepsin-like_dom"/>
</dbReference>
<dbReference type="Gene3D" id="2.40.70.10">
    <property type="entry name" value="Acid Proteases"/>
    <property type="match status" value="5"/>
</dbReference>
<protein>
    <submittedName>
        <fullName evidence="5">Lysosomal aspartic protease</fullName>
    </submittedName>
</protein>
<evidence type="ECO:0000313" key="5">
    <source>
        <dbReference type="EMBL" id="GAA55751.1"/>
    </source>
</evidence>
<dbReference type="GO" id="GO:0004190">
    <property type="term" value="F:aspartic-type endopeptidase activity"/>
    <property type="evidence" value="ECO:0007669"/>
    <property type="project" value="UniProtKB-KW"/>
</dbReference>